<evidence type="ECO:0000256" key="2">
    <source>
        <dbReference type="SAM" id="Phobius"/>
    </source>
</evidence>
<sequence length="471" mass="49522">MNAINAINALIAFVILPLAFPFSFNVTKVVECGSFQINWSGAEPPVRFLAIPNGSPPDQEESAHVIVAHEVDGNVDGTYTYPNWPMAAGVNFTVTMSDAQGFGTGGTSDIITTDQGVGPYCEQSGYLPYTFSIDPSTNWTTCETITLRTLHKNSSTPYDYYALSPNTTPIRIQHITQDDSGTFNYTFTQPPGTKVVFFTGSEQGGLQYNTGGSSSIQTIGEGSDTGCVEQLQPSPTDTSNPESTSGNGSGTDGGDNGTDNTHNDKDSNGLSAGAKAGVAVGSIIGAGALIAAIVAFMLLKKRNREEQHEHAQKVTHGHNYNEDLDDGLEGSYTPYLMTGVGAGVGAGTDSQGAGHSHRQSDSRYSFIPTEAPHMAASDSGYSFGGAPPSPSSGALLLNGSPALSPAPALGLSQDSKSKLVASSTQQKDPPRYHFDAGPYVVNHNHTDDSDDDALVDVPPAYDFSPDFRRNG</sequence>
<feature type="signal peptide" evidence="3">
    <location>
        <begin position="1"/>
        <end position="21"/>
    </location>
</feature>
<dbReference type="Proteomes" id="UP000306954">
    <property type="component" value="Unassembled WGS sequence"/>
</dbReference>
<organism evidence="4 5">
    <name type="scientific">Wallemia ichthyophaga</name>
    <dbReference type="NCBI Taxonomy" id="245174"/>
    <lineage>
        <taxon>Eukaryota</taxon>
        <taxon>Fungi</taxon>
        <taxon>Dikarya</taxon>
        <taxon>Basidiomycota</taxon>
        <taxon>Wallemiomycotina</taxon>
        <taxon>Wallemiomycetes</taxon>
        <taxon>Wallemiales</taxon>
        <taxon>Wallemiaceae</taxon>
        <taxon>Wallemia</taxon>
    </lineage>
</organism>
<feature type="compositionally biased region" description="Gly residues" evidence="1">
    <location>
        <begin position="247"/>
        <end position="256"/>
    </location>
</feature>
<keyword evidence="2" id="KW-1133">Transmembrane helix</keyword>
<feature type="region of interest" description="Disordered" evidence="1">
    <location>
        <begin position="208"/>
        <end position="268"/>
    </location>
</feature>
<evidence type="ECO:0000313" key="4">
    <source>
        <dbReference type="EMBL" id="TIB13533.1"/>
    </source>
</evidence>
<feature type="region of interest" description="Disordered" evidence="1">
    <location>
        <begin position="406"/>
        <end position="471"/>
    </location>
</feature>
<gene>
    <name evidence="4" type="ORF">E3P90_01624</name>
</gene>
<evidence type="ECO:0000313" key="5">
    <source>
        <dbReference type="Proteomes" id="UP000306954"/>
    </source>
</evidence>
<proteinExistence type="predicted"/>
<dbReference type="AlphaFoldDB" id="A0A4T0HHF4"/>
<feature type="transmembrane region" description="Helical" evidence="2">
    <location>
        <begin position="276"/>
        <end position="299"/>
    </location>
</feature>
<comment type="caution">
    <text evidence="4">The sequence shown here is derived from an EMBL/GenBank/DDBJ whole genome shotgun (WGS) entry which is preliminary data.</text>
</comment>
<dbReference type="EMBL" id="SPOF01000014">
    <property type="protein sequence ID" value="TIB13533.1"/>
    <property type="molecule type" value="Genomic_DNA"/>
</dbReference>
<accession>A0A4T0HHF4</accession>
<feature type="compositionally biased region" description="Polar residues" evidence="1">
    <location>
        <begin position="208"/>
        <end position="220"/>
    </location>
</feature>
<name>A0A4T0HHF4_WALIC</name>
<feature type="chain" id="PRO_5030101474" evidence="3">
    <location>
        <begin position="22"/>
        <end position="471"/>
    </location>
</feature>
<keyword evidence="3" id="KW-0732">Signal</keyword>
<keyword evidence="2" id="KW-0812">Transmembrane</keyword>
<feature type="compositionally biased region" description="Polar residues" evidence="1">
    <location>
        <begin position="231"/>
        <end position="242"/>
    </location>
</feature>
<evidence type="ECO:0000256" key="3">
    <source>
        <dbReference type="SAM" id="SignalP"/>
    </source>
</evidence>
<evidence type="ECO:0000256" key="1">
    <source>
        <dbReference type="SAM" id="MobiDB-lite"/>
    </source>
</evidence>
<keyword evidence="2" id="KW-0472">Membrane</keyword>
<reference evidence="4 5" key="1">
    <citation type="submission" date="2019-03" db="EMBL/GenBank/DDBJ databases">
        <title>Sequencing 23 genomes of Wallemia ichthyophaga.</title>
        <authorList>
            <person name="Gostincar C."/>
        </authorList>
    </citation>
    <scope>NUCLEOTIDE SEQUENCE [LARGE SCALE GENOMIC DNA]</scope>
    <source>
        <strain evidence="4 5">EXF-8621</strain>
    </source>
</reference>
<protein>
    <submittedName>
        <fullName evidence="4">Uncharacterized protein</fullName>
    </submittedName>
</protein>